<dbReference type="EMBL" id="BJVQ01000035">
    <property type="protein sequence ID" value="GEL47317.1"/>
    <property type="molecule type" value="Genomic_DNA"/>
</dbReference>
<accession>A0A511FG68</accession>
<organism evidence="2 4">
    <name type="scientific">Cellulomonas hominis</name>
    <dbReference type="NCBI Taxonomy" id="156981"/>
    <lineage>
        <taxon>Bacteria</taxon>
        <taxon>Bacillati</taxon>
        <taxon>Actinomycetota</taxon>
        <taxon>Actinomycetes</taxon>
        <taxon>Micrococcales</taxon>
        <taxon>Cellulomonadaceae</taxon>
        <taxon>Cellulomonas</taxon>
    </lineage>
</organism>
<protein>
    <submittedName>
        <fullName evidence="2">Uncharacterized protein</fullName>
    </submittedName>
</protein>
<proteinExistence type="predicted"/>
<name>A0A511FG68_9CELL</name>
<sequence>MPTRLLLEGADLAELMVHVRAEFGPTARIVRAERVRSGGIAGFFARERYELTIDVPDAAPSTAPGLPRRRGTSTVVTAGGIDALLAAADAADAGPDGTLLAPAGPGGLPEARGPRVSTGEEAFASVLEQMRAMTGGVPPEHHLEVGPARGAAVPAAAVPAPAPGERTFEPLVPAAVPAPAPAPAAETRAPAPATPAGPGVPRAALAELGVPADLLAATGEGPVELSRLLAAVPAAPPLPRDPGTVLVVAGPPEDATRVADLLALRTGAGTVVAAGDAEPAAGPRLATAAAAQRWRASGPDPDGVTVVALGVRPGRPREEAAAEVLAALAPDQAWGVVDARSKTRDCARWIATVGARRGLDALAVGGLFDTSEPGTVLGLGVPVAWIDGVPASRVAWAAALGEHLPEGTSWG</sequence>
<evidence type="ECO:0000313" key="5">
    <source>
        <dbReference type="Proteomes" id="UP000564629"/>
    </source>
</evidence>
<comment type="caution">
    <text evidence="2">The sequence shown here is derived from an EMBL/GenBank/DDBJ whole genome shotgun (WGS) entry which is preliminary data.</text>
</comment>
<dbReference type="Proteomes" id="UP000321723">
    <property type="component" value="Unassembled WGS sequence"/>
</dbReference>
<reference evidence="3 5" key="2">
    <citation type="submission" date="2020-08" db="EMBL/GenBank/DDBJ databases">
        <title>Sequencing the genomes of 1000 actinobacteria strains.</title>
        <authorList>
            <person name="Klenk H.-P."/>
        </authorList>
    </citation>
    <scope>NUCLEOTIDE SEQUENCE [LARGE SCALE GENOMIC DNA]</scope>
    <source>
        <strain evidence="3 5">DSM 9581</strain>
    </source>
</reference>
<evidence type="ECO:0000313" key="3">
    <source>
        <dbReference type="EMBL" id="MBB5472185.1"/>
    </source>
</evidence>
<keyword evidence="4" id="KW-1185">Reference proteome</keyword>
<reference evidence="2 4" key="1">
    <citation type="submission" date="2019-07" db="EMBL/GenBank/DDBJ databases">
        <title>Whole genome shotgun sequence of Cellulomonas hominis NBRC 16055.</title>
        <authorList>
            <person name="Hosoyama A."/>
            <person name="Uohara A."/>
            <person name="Ohji S."/>
            <person name="Ichikawa N."/>
        </authorList>
    </citation>
    <scope>NUCLEOTIDE SEQUENCE [LARGE SCALE GENOMIC DNA]</scope>
    <source>
        <strain evidence="2 4">NBRC 16055</strain>
    </source>
</reference>
<gene>
    <name evidence="2" type="ORF">CHO01_24330</name>
    <name evidence="3" type="ORF">HNR08_000921</name>
</gene>
<dbReference type="Proteomes" id="UP000564629">
    <property type="component" value="Unassembled WGS sequence"/>
</dbReference>
<evidence type="ECO:0000313" key="2">
    <source>
        <dbReference type="EMBL" id="GEL47317.1"/>
    </source>
</evidence>
<dbReference type="EMBL" id="JACHDN010000001">
    <property type="protein sequence ID" value="MBB5472185.1"/>
    <property type="molecule type" value="Genomic_DNA"/>
</dbReference>
<dbReference type="OrthoDB" id="3700292at2"/>
<feature type="region of interest" description="Disordered" evidence="1">
    <location>
        <begin position="179"/>
        <end position="198"/>
    </location>
</feature>
<dbReference type="AlphaFoldDB" id="A0A511FG68"/>
<dbReference type="RefSeq" id="WP_146838316.1">
    <property type="nucleotide sequence ID" value="NZ_BJVQ01000035.1"/>
</dbReference>
<evidence type="ECO:0000313" key="4">
    <source>
        <dbReference type="Proteomes" id="UP000321723"/>
    </source>
</evidence>
<feature type="compositionally biased region" description="Low complexity" evidence="1">
    <location>
        <begin position="183"/>
        <end position="198"/>
    </location>
</feature>
<evidence type="ECO:0000256" key="1">
    <source>
        <dbReference type="SAM" id="MobiDB-lite"/>
    </source>
</evidence>